<organism evidence="1 2">
    <name type="scientific">Engystomops pustulosus</name>
    <name type="common">Tungara frog</name>
    <name type="synonym">Physalaemus pustulosus</name>
    <dbReference type="NCBI Taxonomy" id="76066"/>
    <lineage>
        <taxon>Eukaryota</taxon>
        <taxon>Metazoa</taxon>
        <taxon>Chordata</taxon>
        <taxon>Craniata</taxon>
        <taxon>Vertebrata</taxon>
        <taxon>Euteleostomi</taxon>
        <taxon>Amphibia</taxon>
        <taxon>Batrachia</taxon>
        <taxon>Anura</taxon>
        <taxon>Neobatrachia</taxon>
        <taxon>Hyloidea</taxon>
        <taxon>Leptodactylidae</taxon>
        <taxon>Leiuperinae</taxon>
        <taxon>Engystomops</taxon>
    </lineage>
</organism>
<sequence>MGGALCSIILCRGGPLTCEWSSLFHYPVQGRFSNMWVMLSVLLFCAGEVL</sequence>
<evidence type="ECO:0000313" key="1">
    <source>
        <dbReference type="EMBL" id="KAG8534852.1"/>
    </source>
</evidence>
<name>A0AAV6YCA7_ENGPU</name>
<dbReference type="AlphaFoldDB" id="A0AAV6YCA7"/>
<accession>A0AAV6YCA7</accession>
<dbReference type="Proteomes" id="UP000824782">
    <property type="component" value="Unassembled WGS sequence"/>
</dbReference>
<reference evidence="1" key="1">
    <citation type="thesis" date="2020" institute="ProQuest LLC" country="789 East Eisenhower Parkway, Ann Arbor, MI, USA">
        <title>Comparative Genomics and Chromosome Evolution.</title>
        <authorList>
            <person name="Mudd A.B."/>
        </authorList>
    </citation>
    <scope>NUCLEOTIDE SEQUENCE</scope>
    <source>
        <strain evidence="1">237g6f4</strain>
        <tissue evidence="1">Blood</tissue>
    </source>
</reference>
<comment type="caution">
    <text evidence="1">The sequence shown here is derived from an EMBL/GenBank/DDBJ whole genome shotgun (WGS) entry which is preliminary data.</text>
</comment>
<keyword evidence="2" id="KW-1185">Reference proteome</keyword>
<evidence type="ECO:0000313" key="2">
    <source>
        <dbReference type="Proteomes" id="UP000824782"/>
    </source>
</evidence>
<protein>
    <submittedName>
        <fullName evidence="1">Uncharacterized protein</fullName>
    </submittedName>
</protein>
<proteinExistence type="predicted"/>
<dbReference type="EMBL" id="WNYA01088580">
    <property type="protein sequence ID" value="KAG8534852.1"/>
    <property type="molecule type" value="Genomic_DNA"/>
</dbReference>
<gene>
    <name evidence="1" type="ORF">GDO81_030133</name>
</gene>